<evidence type="ECO:0000256" key="1">
    <source>
        <dbReference type="SAM" id="MobiDB-lite"/>
    </source>
</evidence>
<sequence length="114" mass="11561">MSDGSLSQEEIDALLSGADDLGASIATDEGLGGFDTGPAAGGVDLSEGEKKEILALSEEIGQSMGSTLSTITDKTAQITNPKLEIIDKAGFTSQISGKTVQISADYTEGIIGAH</sequence>
<name>A0A0F9B8W4_9ZZZZ</name>
<feature type="non-terminal residue" evidence="2">
    <location>
        <position position="114"/>
    </location>
</feature>
<gene>
    <name evidence="2" type="ORF">LCGC14_2819000</name>
</gene>
<reference evidence="2" key="1">
    <citation type="journal article" date="2015" name="Nature">
        <title>Complex archaea that bridge the gap between prokaryotes and eukaryotes.</title>
        <authorList>
            <person name="Spang A."/>
            <person name="Saw J.H."/>
            <person name="Jorgensen S.L."/>
            <person name="Zaremba-Niedzwiedzka K."/>
            <person name="Martijn J."/>
            <person name="Lind A.E."/>
            <person name="van Eijk R."/>
            <person name="Schleper C."/>
            <person name="Guy L."/>
            <person name="Ettema T.J."/>
        </authorList>
    </citation>
    <scope>NUCLEOTIDE SEQUENCE</scope>
</reference>
<dbReference type="AlphaFoldDB" id="A0A0F9B8W4"/>
<comment type="caution">
    <text evidence="2">The sequence shown here is derived from an EMBL/GenBank/DDBJ whole genome shotgun (WGS) entry which is preliminary data.</text>
</comment>
<organism evidence="2">
    <name type="scientific">marine sediment metagenome</name>
    <dbReference type="NCBI Taxonomy" id="412755"/>
    <lineage>
        <taxon>unclassified sequences</taxon>
        <taxon>metagenomes</taxon>
        <taxon>ecological metagenomes</taxon>
    </lineage>
</organism>
<evidence type="ECO:0000313" key="2">
    <source>
        <dbReference type="EMBL" id="KKK80886.1"/>
    </source>
</evidence>
<protein>
    <submittedName>
        <fullName evidence="2">Uncharacterized protein</fullName>
    </submittedName>
</protein>
<proteinExistence type="predicted"/>
<accession>A0A0F9B8W4</accession>
<dbReference type="EMBL" id="LAZR01053374">
    <property type="protein sequence ID" value="KKK80886.1"/>
    <property type="molecule type" value="Genomic_DNA"/>
</dbReference>
<feature type="region of interest" description="Disordered" evidence="1">
    <location>
        <begin position="26"/>
        <end position="45"/>
    </location>
</feature>